<keyword evidence="2" id="KW-0255">Endonuclease</keyword>
<dbReference type="CDD" id="cd00175">
    <property type="entry name" value="SNc"/>
    <property type="match status" value="1"/>
</dbReference>
<comment type="caution">
    <text evidence="7">The sequence shown here is derived from an EMBL/GenBank/DDBJ whole genome shotgun (WGS) entry which is preliminary data.</text>
</comment>
<dbReference type="PROSITE" id="PS01123">
    <property type="entry name" value="TNASE_1"/>
    <property type="match status" value="1"/>
</dbReference>
<keyword evidence="1" id="KW-0540">Nuclease</keyword>
<evidence type="ECO:0000313" key="8">
    <source>
        <dbReference type="Proteomes" id="UP001237207"/>
    </source>
</evidence>
<dbReference type="InterPro" id="IPR035437">
    <property type="entry name" value="SNase_OB-fold_sf"/>
</dbReference>
<dbReference type="Gene3D" id="2.40.50.90">
    <property type="match status" value="1"/>
</dbReference>
<proteinExistence type="predicted"/>
<dbReference type="PROSITE" id="PS51257">
    <property type="entry name" value="PROKAR_LIPOPROTEIN"/>
    <property type="match status" value="1"/>
</dbReference>
<evidence type="ECO:0000256" key="2">
    <source>
        <dbReference type="ARBA" id="ARBA00022759"/>
    </source>
</evidence>
<evidence type="ECO:0000256" key="4">
    <source>
        <dbReference type="SAM" id="MobiDB-lite"/>
    </source>
</evidence>
<feature type="region of interest" description="Disordered" evidence="4">
    <location>
        <begin position="27"/>
        <end position="56"/>
    </location>
</feature>
<dbReference type="AlphaFoldDB" id="A0AAJ1WK16"/>
<evidence type="ECO:0000259" key="6">
    <source>
        <dbReference type="PROSITE" id="PS50830"/>
    </source>
</evidence>
<dbReference type="EC" id="3.1.31.1" evidence="7"/>
<dbReference type="Pfam" id="PF00565">
    <property type="entry name" value="SNase"/>
    <property type="match status" value="1"/>
</dbReference>
<dbReference type="GO" id="GO:0003676">
    <property type="term" value="F:nucleic acid binding"/>
    <property type="evidence" value="ECO:0007669"/>
    <property type="project" value="InterPro"/>
</dbReference>
<dbReference type="InterPro" id="IPR016071">
    <property type="entry name" value="Staphylococal_nuclease_OB-fold"/>
</dbReference>
<dbReference type="GO" id="GO:1990599">
    <property type="term" value="F:3' overhang single-stranded DNA endodeoxyribonuclease activity"/>
    <property type="evidence" value="ECO:0007669"/>
    <property type="project" value="UniProtKB-EC"/>
</dbReference>
<reference evidence="7" key="1">
    <citation type="submission" date="2023-07" db="EMBL/GenBank/DDBJ databases">
        <title>Genomic Encyclopedia of Type Strains, Phase IV (KMG-IV): sequencing the most valuable type-strain genomes for metagenomic binning, comparative biology and taxonomic classification.</title>
        <authorList>
            <person name="Goeker M."/>
        </authorList>
    </citation>
    <scope>NUCLEOTIDE SEQUENCE</scope>
    <source>
        <strain evidence="7">DSM 23947</strain>
    </source>
</reference>
<dbReference type="SUPFAM" id="SSF50199">
    <property type="entry name" value="Staphylococcal nuclease"/>
    <property type="match status" value="1"/>
</dbReference>
<feature type="signal peptide" evidence="5">
    <location>
        <begin position="1"/>
        <end position="20"/>
    </location>
</feature>
<feature type="compositionally biased region" description="Polar residues" evidence="4">
    <location>
        <begin position="211"/>
        <end position="227"/>
    </location>
</feature>
<dbReference type="PROSITE" id="PS50830">
    <property type="entry name" value="TNASE_3"/>
    <property type="match status" value="1"/>
</dbReference>
<keyword evidence="5" id="KW-0732">Signal</keyword>
<sequence>MKKWFSVLFVSMLLLLGCSEKDMNTMTNESNEQVNSTVEQEDTSAQQGEGKQQESTNLEVKGISGNVVKVVDGDTIDVEIDGKKERIRMILVDTPETKHPRLGVQPFGPEASAYTKERLSNQQVLLEMDVQERDQYGRLLAYVWMGDENYNRTLIEKGLARVAVFPPNTKYVDDFREAQKQAQEKAIGIWSIENYVTDRGYREQEKEQKPAPSSSAGDCQIKGNISSHGDKIYHEPGGQFYDVTKAEEMFCTRQEAEAAGYRASKR</sequence>
<evidence type="ECO:0000313" key="7">
    <source>
        <dbReference type="EMBL" id="MDQ0216063.1"/>
    </source>
</evidence>
<name>A0AAJ1WK16_9BACI</name>
<dbReference type="PANTHER" id="PTHR12302:SF3">
    <property type="entry name" value="SERINE_THREONINE-PROTEIN KINASE 31"/>
    <property type="match status" value="1"/>
</dbReference>
<keyword evidence="8" id="KW-1185">Reference proteome</keyword>
<dbReference type="PANTHER" id="PTHR12302">
    <property type="entry name" value="EBNA2 BINDING PROTEIN P100"/>
    <property type="match status" value="1"/>
</dbReference>
<dbReference type="InterPro" id="IPR002071">
    <property type="entry name" value="Thermonucl_AS"/>
</dbReference>
<evidence type="ECO:0000256" key="1">
    <source>
        <dbReference type="ARBA" id="ARBA00022722"/>
    </source>
</evidence>
<dbReference type="SMART" id="SM00318">
    <property type="entry name" value="SNc"/>
    <property type="match status" value="1"/>
</dbReference>
<evidence type="ECO:0000256" key="5">
    <source>
        <dbReference type="SAM" id="SignalP"/>
    </source>
</evidence>
<organism evidence="7 8">
    <name type="scientific">Oikeobacillus pervagus</name>
    <dbReference type="NCBI Taxonomy" id="1325931"/>
    <lineage>
        <taxon>Bacteria</taxon>
        <taxon>Bacillati</taxon>
        <taxon>Bacillota</taxon>
        <taxon>Bacilli</taxon>
        <taxon>Bacillales</taxon>
        <taxon>Bacillaceae</taxon>
        <taxon>Oikeobacillus</taxon>
    </lineage>
</organism>
<dbReference type="Proteomes" id="UP001237207">
    <property type="component" value="Unassembled WGS sequence"/>
</dbReference>
<protein>
    <submittedName>
        <fullName evidence="7">Micrococcal nuclease</fullName>
        <ecNumber evidence="7">3.1.31.1</ecNumber>
    </submittedName>
</protein>
<evidence type="ECO:0000256" key="3">
    <source>
        <dbReference type="ARBA" id="ARBA00022801"/>
    </source>
</evidence>
<accession>A0AAJ1WK16</accession>
<feature type="region of interest" description="Disordered" evidence="4">
    <location>
        <begin position="201"/>
        <end position="237"/>
    </location>
</feature>
<gene>
    <name evidence="7" type="ORF">J2S13_002485</name>
</gene>
<dbReference type="RefSeq" id="WP_307258059.1">
    <property type="nucleotide sequence ID" value="NZ_JAUSUC010000034.1"/>
</dbReference>
<keyword evidence="3 7" id="KW-0378">Hydrolase</keyword>
<feature type="chain" id="PRO_5042504269" evidence="5">
    <location>
        <begin position="21"/>
        <end position="266"/>
    </location>
</feature>
<dbReference type="EMBL" id="JAUSUC010000034">
    <property type="protein sequence ID" value="MDQ0216063.1"/>
    <property type="molecule type" value="Genomic_DNA"/>
</dbReference>
<feature type="domain" description="TNase-like" evidence="6">
    <location>
        <begin position="61"/>
        <end position="192"/>
    </location>
</feature>